<dbReference type="SUPFAM" id="SSF47616">
    <property type="entry name" value="GST C-terminal domain-like"/>
    <property type="match status" value="1"/>
</dbReference>
<dbReference type="CDD" id="cd00299">
    <property type="entry name" value="GST_C_family"/>
    <property type="match status" value="1"/>
</dbReference>
<dbReference type="GO" id="GO:0005737">
    <property type="term" value="C:cytoplasm"/>
    <property type="evidence" value="ECO:0007669"/>
    <property type="project" value="TreeGrafter"/>
</dbReference>
<organism evidence="3 4">
    <name type="scientific">Aestuariispira insulae</name>
    <dbReference type="NCBI Taxonomy" id="1461337"/>
    <lineage>
        <taxon>Bacteria</taxon>
        <taxon>Pseudomonadati</taxon>
        <taxon>Pseudomonadota</taxon>
        <taxon>Alphaproteobacteria</taxon>
        <taxon>Rhodospirillales</taxon>
        <taxon>Kiloniellaceae</taxon>
        <taxon>Aestuariispira</taxon>
    </lineage>
</organism>
<dbReference type="Pfam" id="PF13417">
    <property type="entry name" value="GST_N_3"/>
    <property type="match status" value="1"/>
</dbReference>
<dbReference type="SFLD" id="SFLDS00019">
    <property type="entry name" value="Glutathione_Transferase_(cytos"/>
    <property type="match status" value="1"/>
</dbReference>
<feature type="domain" description="GST N-terminal" evidence="1">
    <location>
        <begin position="5"/>
        <end position="86"/>
    </location>
</feature>
<protein>
    <submittedName>
        <fullName evidence="3">Glutathione S-transferase</fullName>
    </submittedName>
</protein>
<dbReference type="SFLD" id="SFLDG00358">
    <property type="entry name" value="Main_(cytGST)"/>
    <property type="match status" value="1"/>
</dbReference>
<gene>
    <name evidence="3" type="ORF">DFP90_10936</name>
</gene>
<dbReference type="Proteomes" id="UP000256845">
    <property type="component" value="Unassembled WGS sequence"/>
</dbReference>
<dbReference type="PROSITE" id="PS50404">
    <property type="entry name" value="GST_NTER"/>
    <property type="match status" value="1"/>
</dbReference>
<dbReference type="OrthoDB" id="9797500at2"/>
<keyword evidence="4" id="KW-1185">Reference proteome</keyword>
<dbReference type="InterPro" id="IPR036282">
    <property type="entry name" value="Glutathione-S-Trfase_C_sf"/>
</dbReference>
<dbReference type="SUPFAM" id="SSF52833">
    <property type="entry name" value="Thioredoxin-like"/>
    <property type="match status" value="1"/>
</dbReference>
<evidence type="ECO:0000259" key="1">
    <source>
        <dbReference type="PROSITE" id="PS50404"/>
    </source>
</evidence>
<evidence type="ECO:0000313" key="4">
    <source>
        <dbReference type="Proteomes" id="UP000256845"/>
    </source>
</evidence>
<evidence type="ECO:0000313" key="3">
    <source>
        <dbReference type="EMBL" id="RED47672.1"/>
    </source>
</evidence>
<dbReference type="InterPro" id="IPR040079">
    <property type="entry name" value="Glutathione_S-Trfase"/>
</dbReference>
<dbReference type="Gene3D" id="1.20.1050.10">
    <property type="match status" value="1"/>
</dbReference>
<dbReference type="InterPro" id="IPR010987">
    <property type="entry name" value="Glutathione-S-Trfase_C-like"/>
</dbReference>
<comment type="caution">
    <text evidence="3">The sequence shown here is derived from an EMBL/GenBank/DDBJ whole genome shotgun (WGS) entry which is preliminary data.</text>
</comment>
<keyword evidence="3" id="KW-0808">Transferase</keyword>
<reference evidence="3 4" key="1">
    <citation type="submission" date="2018-07" db="EMBL/GenBank/DDBJ databases">
        <title>Genomic Encyclopedia of Type Strains, Phase III (KMG-III): the genomes of soil and plant-associated and newly described type strains.</title>
        <authorList>
            <person name="Whitman W."/>
        </authorList>
    </citation>
    <scope>NUCLEOTIDE SEQUENCE [LARGE SCALE GENOMIC DNA]</scope>
    <source>
        <strain evidence="3 4">CECT 8488</strain>
    </source>
</reference>
<dbReference type="Pfam" id="PF13410">
    <property type="entry name" value="GST_C_2"/>
    <property type="match status" value="1"/>
</dbReference>
<evidence type="ECO:0000259" key="2">
    <source>
        <dbReference type="PROSITE" id="PS50405"/>
    </source>
</evidence>
<dbReference type="InterPro" id="IPR050983">
    <property type="entry name" value="GST_Omega/HSP26"/>
</dbReference>
<dbReference type="GO" id="GO:0016740">
    <property type="term" value="F:transferase activity"/>
    <property type="evidence" value="ECO:0007669"/>
    <property type="project" value="UniProtKB-KW"/>
</dbReference>
<name>A0A3D9HDX6_9PROT</name>
<dbReference type="InterPro" id="IPR004045">
    <property type="entry name" value="Glutathione_S-Trfase_N"/>
</dbReference>
<dbReference type="EMBL" id="QRDW01000009">
    <property type="protein sequence ID" value="RED47672.1"/>
    <property type="molecule type" value="Genomic_DNA"/>
</dbReference>
<dbReference type="InterPro" id="IPR036249">
    <property type="entry name" value="Thioredoxin-like_sf"/>
</dbReference>
<accession>A0A3D9HDX6</accession>
<dbReference type="AlphaFoldDB" id="A0A3D9HDX6"/>
<dbReference type="PANTHER" id="PTHR43968:SF6">
    <property type="entry name" value="GLUTATHIONE S-TRANSFERASE OMEGA"/>
    <property type="match status" value="1"/>
</dbReference>
<dbReference type="PANTHER" id="PTHR43968">
    <property type="match status" value="1"/>
</dbReference>
<sequence>MPQTGEILFYGAGYSVYSRIVEMVLLEKGLSYQQVSVDIFSPEKIPAGYAEIHPFNRIPAIDHDGFKLFETGAITRYLDRLTEDPSLTPTDHKRASRMDQVIAIIDSYAYRTLVWDIYVEQMERETPDLEKITPAIQQAHKCLAQLTKIKNGKSFLAGTYAPSLADFHAYPVLAYLAKAPEGKNILASYPELQNWIQLMQSRKSVAQTDFTQDV</sequence>
<dbReference type="Gene3D" id="3.40.30.10">
    <property type="entry name" value="Glutaredoxin"/>
    <property type="match status" value="1"/>
</dbReference>
<dbReference type="RefSeq" id="WP_115937828.1">
    <property type="nucleotide sequence ID" value="NZ_QRDW01000009.1"/>
</dbReference>
<dbReference type="PROSITE" id="PS50405">
    <property type="entry name" value="GST_CTER"/>
    <property type="match status" value="1"/>
</dbReference>
<proteinExistence type="predicted"/>
<feature type="domain" description="GST C-terminal" evidence="2">
    <location>
        <begin position="91"/>
        <end position="214"/>
    </location>
</feature>